<feature type="non-terminal residue" evidence="1">
    <location>
        <position position="94"/>
    </location>
</feature>
<organism evidence="1">
    <name type="scientific">marine metagenome</name>
    <dbReference type="NCBI Taxonomy" id="408172"/>
    <lineage>
        <taxon>unclassified sequences</taxon>
        <taxon>metagenomes</taxon>
        <taxon>ecological metagenomes</taxon>
    </lineage>
</organism>
<protein>
    <recommendedName>
        <fullName evidence="2">Periplasmic copper-binding protein NosD beta helix domain-containing protein</fullName>
    </recommendedName>
</protein>
<name>A0A382A1V2_9ZZZZ</name>
<proteinExistence type="predicted"/>
<accession>A0A382A1V2</accession>
<dbReference type="AlphaFoldDB" id="A0A382A1V2"/>
<reference evidence="1" key="1">
    <citation type="submission" date="2018-05" db="EMBL/GenBank/DDBJ databases">
        <authorList>
            <person name="Lanie J.A."/>
            <person name="Ng W.-L."/>
            <person name="Kazmierczak K.M."/>
            <person name="Andrzejewski T.M."/>
            <person name="Davidsen T.M."/>
            <person name="Wayne K.J."/>
            <person name="Tettelin H."/>
            <person name="Glass J.I."/>
            <person name="Rusch D."/>
            <person name="Podicherti R."/>
            <person name="Tsui H.-C.T."/>
            <person name="Winkler M.E."/>
        </authorList>
    </citation>
    <scope>NUCLEOTIDE SEQUENCE</scope>
</reference>
<dbReference type="EMBL" id="UINC01023513">
    <property type="protein sequence ID" value="SVA95324.1"/>
    <property type="molecule type" value="Genomic_DNA"/>
</dbReference>
<evidence type="ECO:0008006" key="2">
    <source>
        <dbReference type="Google" id="ProtNLM"/>
    </source>
</evidence>
<sequence>MTLETAGNNAGLVLQNCINSKFEDIKITSDWSTGTSILADQIGIKLISLSTVVTNTNNSFNKIYISGFSYGAFSNYDIMNNNFSNSVFEDLGYG</sequence>
<evidence type="ECO:0000313" key="1">
    <source>
        <dbReference type="EMBL" id="SVA95324.1"/>
    </source>
</evidence>
<gene>
    <name evidence="1" type="ORF">METZ01_LOCUS148178</name>
</gene>